<dbReference type="AlphaFoldDB" id="A0A1W6B948"/>
<evidence type="ECO:0000313" key="1">
    <source>
        <dbReference type="EMBL" id="ARJ43591.1"/>
    </source>
</evidence>
<keyword evidence="2" id="KW-1185">Reference proteome</keyword>
<dbReference type="Proteomes" id="UP000192900">
    <property type="component" value="Chromosome"/>
</dbReference>
<dbReference type="KEGG" id="palh:B1H58_17110"/>
<gene>
    <name evidence="1" type="ORF">B1H58_17110</name>
</gene>
<protein>
    <recommendedName>
        <fullName evidence="3">DUF943 domain-containing protein</fullName>
    </recommendedName>
</protein>
<name>A0A1W6B948_9GAMM</name>
<proteinExistence type="predicted"/>
<evidence type="ECO:0008006" key="3">
    <source>
        <dbReference type="Google" id="ProtNLM"/>
    </source>
</evidence>
<reference evidence="1 2" key="1">
    <citation type="submission" date="2017-02" db="EMBL/GenBank/DDBJ databases">
        <title>Complete genome sequence of the drought resistance-promoting endophyte Pantoea alhagi LTYR-11Z.</title>
        <authorList>
            <person name="Zhang L."/>
        </authorList>
    </citation>
    <scope>NUCLEOTIDE SEQUENCE [LARGE SCALE GENOMIC DNA]</scope>
    <source>
        <strain evidence="1 2">LTYR-11Z</strain>
    </source>
</reference>
<dbReference type="InterPro" id="IPR010351">
    <property type="entry name" value="DUF943"/>
</dbReference>
<sequence>MTINNKKRAVLLLAGAALLVYLLWLFLRPVEIVAAHHKNGFTDLLVKNFPFTDRGKINWWLENRAMLKEKYNTPYLDEDGTFWVTIFLFGDGYQKDIIDERLCFDEIKSELRCIDKNAVMTVFSDRYNQVFFSLGKERYILRNNGKLDRSESFKVTNLDKKICISDVEITGGPNADK</sequence>
<organism evidence="1 2">
    <name type="scientific">Pantoea alhagi</name>
    <dbReference type="NCBI Taxonomy" id="1891675"/>
    <lineage>
        <taxon>Bacteria</taxon>
        <taxon>Pseudomonadati</taxon>
        <taxon>Pseudomonadota</taxon>
        <taxon>Gammaproteobacteria</taxon>
        <taxon>Enterobacterales</taxon>
        <taxon>Erwiniaceae</taxon>
        <taxon>Pantoea</taxon>
    </lineage>
</organism>
<dbReference type="EMBL" id="CP019706">
    <property type="protein sequence ID" value="ARJ43591.1"/>
    <property type="molecule type" value="Genomic_DNA"/>
</dbReference>
<dbReference type="RefSeq" id="WP_085071645.1">
    <property type="nucleotide sequence ID" value="NZ_CP019706.1"/>
</dbReference>
<evidence type="ECO:0000313" key="2">
    <source>
        <dbReference type="Proteomes" id="UP000192900"/>
    </source>
</evidence>
<dbReference type="OrthoDB" id="6545484at2"/>
<accession>A0A1W6B948</accession>
<dbReference type="STRING" id="1891675.B1H58_17110"/>
<dbReference type="Pfam" id="PF06092">
    <property type="entry name" value="DUF943"/>
    <property type="match status" value="1"/>
</dbReference>